<dbReference type="Proteomes" id="UP000181728">
    <property type="component" value="Unassembled WGS sequence"/>
</dbReference>
<proteinExistence type="inferred from homology"/>
<dbReference type="Pfam" id="PF01425">
    <property type="entry name" value="Amidase"/>
    <property type="match status" value="1"/>
</dbReference>
<organism evidence="3 4">
    <name type="scientific">Oenococcus oeni</name>
    <name type="common">Leuconostoc oenos</name>
    <dbReference type="NCBI Taxonomy" id="1247"/>
    <lineage>
        <taxon>Bacteria</taxon>
        <taxon>Bacillati</taxon>
        <taxon>Bacillota</taxon>
        <taxon>Bacilli</taxon>
        <taxon>Lactobacillales</taxon>
        <taxon>Lactobacillaceae</taxon>
        <taxon>Oenococcus</taxon>
    </lineage>
</organism>
<dbReference type="SUPFAM" id="SSF75304">
    <property type="entry name" value="Amidase signature (AS) enzymes"/>
    <property type="match status" value="1"/>
</dbReference>
<dbReference type="GO" id="GO:0003824">
    <property type="term" value="F:catalytic activity"/>
    <property type="evidence" value="ECO:0007669"/>
    <property type="project" value="InterPro"/>
</dbReference>
<gene>
    <name evidence="3" type="ORF">ATX59_07535</name>
</gene>
<dbReference type="RefSeq" id="WP_071449085.1">
    <property type="nucleotide sequence ID" value="NZ_MLOK01000050.1"/>
</dbReference>
<dbReference type="InterPro" id="IPR000120">
    <property type="entry name" value="Amidase"/>
</dbReference>
<dbReference type="PANTHER" id="PTHR11895">
    <property type="entry name" value="TRANSAMIDASE"/>
    <property type="match status" value="1"/>
</dbReference>
<reference evidence="3 4" key="1">
    <citation type="journal article" date="2016" name="BMC Genomics">
        <title>Consensus pan-genome assembly of the specialised wine bacterium Oenococcus oeni.</title>
        <authorList>
            <person name="Sternes P.R."/>
            <person name="Borneman A.R."/>
        </authorList>
    </citation>
    <scope>NUCLEOTIDE SEQUENCE [LARGE SCALE GENOMIC DNA]</scope>
    <source>
        <strain evidence="3 4">AWRIB661</strain>
    </source>
</reference>
<dbReference type="PROSITE" id="PS00571">
    <property type="entry name" value="AMIDASES"/>
    <property type="match status" value="1"/>
</dbReference>
<protein>
    <submittedName>
        <fullName evidence="3">Amidase</fullName>
    </submittedName>
</protein>
<dbReference type="InterPro" id="IPR036928">
    <property type="entry name" value="AS_sf"/>
</dbReference>
<accession>A0A6N4A6N7</accession>
<evidence type="ECO:0000256" key="1">
    <source>
        <dbReference type="ARBA" id="ARBA00009199"/>
    </source>
</evidence>
<feature type="domain" description="Amidase" evidence="2">
    <location>
        <begin position="20"/>
        <end position="468"/>
    </location>
</feature>
<sequence length="488" mass="53476">MEDASRQAELVREGITSSSDLVEQSLNKIEKGNSQLNAVTYLRADRALEEAKRINDHGQPFFGVPILLKGLGQKLAGEPATASSRLLKKLVADQTDFYVQALQKAGFIVIGQTNAPEFGFKNITDPALYGPTRNPWNLDYYSGGSSGGAASSMAADFVSIASGSDGGGSIRIPASFSSLIGLKPTRGRIPVGPIDWRTWQGASISFALTRSVRDNARLLDAIQTVQPAAAFTTPLYEAGFFAGIDQIDRNLTIAYTTKSPVGTEVSDEAKTAVENAVDFLRSEGFQVEEQENPLDGKEIMQLYYLMNAGETAAMFADIEEGIGRPTNMQDMELMSWVIYQAGKLVTAGEYSQALSKWDIASYQMNQFHEKYDLYLTPTTAYPAPKLTDELVSPELLGRMKEVTSLNSSFERQKLIYDAFLPSLALTPFTQQANLTGEPAISLPTHLTATGLPLGIQFQAAKGREIDLLRIARLFEKHNLFHFLHKTIF</sequence>
<dbReference type="NCBIfam" id="NF005099">
    <property type="entry name" value="PRK06529.1"/>
    <property type="match status" value="1"/>
</dbReference>
<comment type="caution">
    <text evidence="3">The sequence shown here is derived from an EMBL/GenBank/DDBJ whole genome shotgun (WGS) entry which is preliminary data.</text>
</comment>
<dbReference type="InterPro" id="IPR023631">
    <property type="entry name" value="Amidase_dom"/>
</dbReference>
<evidence type="ECO:0000313" key="4">
    <source>
        <dbReference type="Proteomes" id="UP000181728"/>
    </source>
</evidence>
<dbReference type="AlphaFoldDB" id="A0A6N4A6N7"/>
<dbReference type="InterPro" id="IPR020556">
    <property type="entry name" value="Amidase_CS"/>
</dbReference>
<dbReference type="PANTHER" id="PTHR11895:SF7">
    <property type="entry name" value="GLUTAMYL-TRNA(GLN) AMIDOTRANSFERASE SUBUNIT A, MITOCHONDRIAL"/>
    <property type="match status" value="1"/>
</dbReference>
<name>A0A6N4A6N7_OENOE</name>
<dbReference type="EMBL" id="MLOK01000050">
    <property type="protein sequence ID" value="OIM20758.1"/>
    <property type="molecule type" value="Genomic_DNA"/>
</dbReference>
<comment type="similarity">
    <text evidence="1">Belongs to the amidase family.</text>
</comment>
<dbReference type="Gene3D" id="3.90.1300.10">
    <property type="entry name" value="Amidase signature (AS) domain"/>
    <property type="match status" value="1"/>
</dbReference>
<evidence type="ECO:0000259" key="2">
    <source>
        <dbReference type="Pfam" id="PF01425"/>
    </source>
</evidence>
<evidence type="ECO:0000313" key="3">
    <source>
        <dbReference type="EMBL" id="OIM20758.1"/>
    </source>
</evidence>